<protein>
    <submittedName>
        <fullName evidence="5">Caspase domain-containing protein</fullName>
    </submittedName>
</protein>
<dbReference type="GO" id="GO:0006915">
    <property type="term" value="P:apoptotic process"/>
    <property type="evidence" value="ECO:0007669"/>
    <property type="project" value="UniProtKB-KW"/>
</dbReference>
<dbReference type="Gene3D" id="3.40.50.12660">
    <property type="match status" value="1"/>
</dbReference>
<dbReference type="Proteomes" id="UP001201163">
    <property type="component" value="Unassembled WGS sequence"/>
</dbReference>
<keyword evidence="2" id="KW-0053">Apoptosis</keyword>
<dbReference type="GO" id="GO:0004197">
    <property type="term" value="F:cysteine-type endopeptidase activity"/>
    <property type="evidence" value="ECO:0007669"/>
    <property type="project" value="InterPro"/>
</dbReference>
<comment type="similarity">
    <text evidence="1">Belongs to the peptidase C14B family.</text>
</comment>
<feature type="domain" description="Peptidase C14 caspase" evidence="4">
    <location>
        <begin position="166"/>
        <end position="323"/>
    </location>
</feature>
<organism evidence="5 6">
    <name type="scientific">Lactarius akahatsu</name>
    <dbReference type="NCBI Taxonomy" id="416441"/>
    <lineage>
        <taxon>Eukaryota</taxon>
        <taxon>Fungi</taxon>
        <taxon>Dikarya</taxon>
        <taxon>Basidiomycota</taxon>
        <taxon>Agaricomycotina</taxon>
        <taxon>Agaricomycetes</taxon>
        <taxon>Russulales</taxon>
        <taxon>Russulaceae</taxon>
        <taxon>Lactarius</taxon>
    </lineage>
</organism>
<evidence type="ECO:0000259" key="4">
    <source>
        <dbReference type="Pfam" id="PF00656"/>
    </source>
</evidence>
<evidence type="ECO:0000313" key="6">
    <source>
        <dbReference type="Proteomes" id="UP001201163"/>
    </source>
</evidence>
<keyword evidence="3" id="KW-0788">Thiol protease</keyword>
<dbReference type="PANTHER" id="PTHR48104:SF30">
    <property type="entry name" value="METACASPASE-1"/>
    <property type="match status" value="1"/>
</dbReference>
<dbReference type="GO" id="GO:0005737">
    <property type="term" value="C:cytoplasm"/>
    <property type="evidence" value="ECO:0007669"/>
    <property type="project" value="TreeGrafter"/>
</dbReference>
<evidence type="ECO:0000313" key="5">
    <source>
        <dbReference type="EMBL" id="KAH8991265.1"/>
    </source>
</evidence>
<dbReference type="Pfam" id="PF00656">
    <property type="entry name" value="Peptidase_C14"/>
    <property type="match status" value="1"/>
</dbReference>
<evidence type="ECO:0000256" key="1">
    <source>
        <dbReference type="ARBA" id="ARBA00009005"/>
    </source>
</evidence>
<accession>A0AAD4LJY9</accession>
<keyword evidence="3" id="KW-0645">Protease</keyword>
<dbReference type="PANTHER" id="PTHR48104">
    <property type="entry name" value="METACASPASE-4"/>
    <property type="match status" value="1"/>
</dbReference>
<name>A0AAD4LJY9_9AGAM</name>
<dbReference type="InterPro" id="IPR029030">
    <property type="entry name" value="Caspase-like_dom_sf"/>
</dbReference>
<dbReference type="InterPro" id="IPR011600">
    <property type="entry name" value="Pept_C14_caspase"/>
</dbReference>
<sequence>MFLLGDRLVVTICNVAGKKGLCTIPPRVLVLNMLPSRNISGIVGALSEHVSNYSTCSAGQPYPPQPLLCIPQHQFRVPVPPTYSISGHGSAISSPRVLEPVASRLGMGHFNCPSRPPSQINPHFWPSSLSLSLLRTPQLSYDVNQAHRLHALDATQPYHSPRIGIKKALLIGINYSAHPDSKFRLKSSVRDAQEMAHFLQRRFGFKGNNIRVLTDEQPENLPTRENIIAAMHSLVEGAQSGDSLFFYFSGHATQIKDTHEEEPDGLDECMCAMDYMGDPQSPSSPTTPGIIADDDVHDIMVKPLPRGCHLTAVLDCCHSGTLLGTPPVNPFTL</sequence>
<gene>
    <name evidence="5" type="ORF">EDB92DRAFT_1861825</name>
</gene>
<dbReference type="EMBL" id="JAKELL010000027">
    <property type="protein sequence ID" value="KAH8991265.1"/>
    <property type="molecule type" value="Genomic_DNA"/>
</dbReference>
<dbReference type="InterPro" id="IPR050452">
    <property type="entry name" value="Metacaspase"/>
</dbReference>
<dbReference type="SUPFAM" id="SSF52129">
    <property type="entry name" value="Caspase-like"/>
    <property type="match status" value="1"/>
</dbReference>
<evidence type="ECO:0000256" key="3">
    <source>
        <dbReference type="ARBA" id="ARBA00022807"/>
    </source>
</evidence>
<dbReference type="GO" id="GO:0006508">
    <property type="term" value="P:proteolysis"/>
    <property type="evidence" value="ECO:0007669"/>
    <property type="project" value="InterPro"/>
</dbReference>
<keyword evidence="6" id="KW-1185">Reference proteome</keyword>
<reference evidence="5" key="1">
    <citation type="submission" date="2022-01" db="EMBL/GenBank/DDBJ databases">
        <title>Comparative genomics reveals a dynamic genome evolution in the ectomycorrhizal milk-cap (Lactarius) mushrooms.</title>
        <authorList>
            <consortium name="DOE Joint Genome Institute"/>
            <person name="Lebreton A."/>
            <person name="Tang N."/>
            <person name="Kuo A."/>
            <person name="LaButti K."/>
            <person name="Drula E."/>
            <person name="Barry K."/>
            <person name="Clum A."/>
            <person name="Lipzen A."/>
            <person name="Mousain D."/>
            <person name="Ng V."/>
            <person name="Wang R."/>
            <person name="Wang X."/>
            <person name="Dai Y."/>
            <person name="Henrissat B."/>
            <person name="Grigoriev I.V."/>
            <person name="Guerin-Laguette A."/>
            <person name="Yu F."/>
            <person name="Martin F.M."/>
        </authorList>
    </citation>
    <scope>NUCLEOTIDE SEQUENCE</scope>
    <source>
        <strain evidence="5">QP</strain>
    </source>
</reference>
<comment type="caution">
    <text evidence="5">The sequence shown here is derived from an EMBL/GenBank/DDBJ whole genome shotgun (WGS) entry which is preliminary data.</text>
</comment>
<dbReference type="AlphaFoldDB" id="A0AAD4LJY9"/>
<proteinExistence type="inferred from homology"/>
<keyword evidence="3" id="KW-0378">Hydrolase</keyword>
<evidence type="ECO:0000256" key="2">
    <source>
        <dbReference type="ARBA" id="ARBA00022703"/>
    </source>
</evidence>